<dbReference type="PROSITE" id="PS51194">
    <property type="entry name" value="HELICASE_CTER"/>
    <property type="match status" value="1"/>
</dbReference>
<evidence type="ECO:0000256" key="1">
    <source>
        <dbReference type="ARBA" id="ARBA00022741"/>
    </source>
</evidence>
<dbReference type="InterPro" id="IPR038718">
    <property type="entry name" value="SNF2-like_sf"/>
</dbReference>
<dbReference type="PANTHER" id="PTHR45629">
    <property type="entry name" value="SNF2/RAD54 FAMILY MEMBER"/>
    <property type="match status" value="1"/>
</dbReference>
<feature type="domain" description="Helicase C-terminal" evidence="6">
    <location>
        <begin position="635"/>
        <end position="799"/>
    </location>
</feature>
<dbReference type="GO" id="GO:0015616">
    <property type="term" value="F:DNA translocase activity"/>
    <property type="evidence" value="ECO:0007669"/>
    <property type="project" value="TreeGrafter"/>
</dbReference>
<evidence type="ECO:0000256" key="2">
    <source>
        <dbReference type="ARBA" id="ARBA00022801"/>
    </source>
</evidence>
<dbReference type="Pfam" id="PF00176">
    <property type="entry name" value="SNF2-rel_dom"/>
    <property type="match status" value="1"/>
</dbReference>
<dbReference type="SMART" id="SM00487">
    <property type="entry name" value="DEXDc"/>
    <property type="match status" value="1"/>
</dbReference>
<protein>
    <submittedName>
        <fullName evidence="7">DNA repair and recombination protein RAD54B</fullName>
    </submittedName>
</protein>
<evidence type="ECO:0000256" key="4">
    <source>
        <dbReference type="ARBA" id="ARBA00022840"/>
    </source>
</evidence>
<keyword evidence="4" id="KW-0067">ATP-binding</keyword>
<dbReference type="GO" id="GO:0004386">
    <property type="term" value="F:helicase activity"/>
    <property type="evidence" value="ECO:0007669"/>
    <property type="project" value="UniProtKB-KW"/>
</dbReference>
<keyword evidence="1" id="KW-0547">Nucleotide-binding</keyword>
<dbReference type="EMBL" id="GBEX01002737">
    <property type="protein sequence ID" value="JAI11823.1"/>
    <property type="molecule type" value="mRNA"/>
</dbReference>
<dbReference type="SMART" id="SM00490">
    <property type="entry name" value="HELICc"/>
    <property type="match status" value="1"/>
</dbReference>
<dbReference type="GO" id="GO:0005634">
    <property type="term" value="C:nucleus"/>
    <property type="evidence" value="ECO:0007669"/>
    <property type="project" value="TreeGrafter"/>
</dbReference>
<dbReference type="Gene3D" id="1.20.120.850">
    <property type="entry name" value="SWI2/SNF2 ATPases, N-terminal domain"/>
    <property type="match status" value="1"/>
</dbReference>
<accession>A0A0F7Z6P9</accession>
<proteinExistence type="evidence at transcript level"/>
<dbReference type="CDD" id="cd18793">
    <property type="entry name" value="SF2_C_SNF"/>
    <property type="match status" value="1"/>
</dbReference>
<reference evidence="7" key="1">
    <citation type="submission" date="2014-05" db="EMBL/GenBank/DDBJ databases">
        <title>The extremes of toxin expression variation revealed in two sympatric snake species.</title>
        <authorList>
            <person name="Margres M.J."/>
            <person name="Wray K.P."/>
            <person name="McGivern J.J."/>
            <person name="Seavy M."/>
            <person name="Sanader D."/>
            <person name="Facente J."/>
            <person name="Rokyta D.R."/>
        </authorList>
    </citation>
    <scope>NUCLEOTIDE SEQUENCE</scope>
</reference>
<dbReference type="GO" id="GO:0000724">
    <property type="term" value="P:double-strand break repair via homologous recombination"/>
    <property type="evidence" value="ECO:0007669"/>
    <property type="project" value="TreeGrafter"/>
</dbReference>
<dbReference type="AlphaFoldDB" id="A0A0F7Z6P9"/>
<evidence type="ECO:0000259" key="6">
    <source>
        <dbReference type="PROSITE" id="PS51194"/>
    </source>
</evidence>
<dbReference type="Gene3D" id="3.40.50.10810">
    <property type="entry name" value="Tandem AAA-ATPase domain"/>
    <property type="match status" value="1"/>
</dbReference>
<dbReference type="FunFam" id="3.40.50.10810:FF:000020">
    <property type="entry name" value="DNA repair and recombination protein RAD54B"/>
    <property type="match status" value="1"/>
</dbReference>
<name>A0A0F7Z6P9_CROAD</name>
<evidence type="ECO:0000259" key="5">
    <source>
        <dbReference type="PROSITE" id="PS51192"/>
    </source>
</evidence>
<dbReference type="SUPFAM" id="SSF52540">
    <property type="entry name" value="P-loop containing nucleoside triphosphate hydrolases"/>
    <property type="match status" value="2"/>
</dbReference>
<organism evidence="7">
    <name type="scientific">Crotalus adamanteus</name>
    <name type="common">Eastern diamondback rattlesnake</name>
    <dbReference type="NCBI Taxonomy" id="8729"/>
    <lineage>
        <taxon>Eukaryota</taxon>
        <taxon>Metazoa</taxon>
        <taxon>Chordata</taxon>
        <taxon>Craniata</taxon>
        <taxon>Vertebrata</taxon>
        <taxon>Euteleostomi</taxon>
        <taxon>Lepidosauria</taxon>
        <taxon>Squamata</taxon>
        <taxon>Bifurcata</taxon>
        <taxon>Unidentata</taxon>
        <taxon>Episquamata</taxon>
        <taxon>Toxicofera</taxon>
        <taxon>Serpentes</taxon>
        <taxon>Colubroidea</taxon>
        <taxon>Viperidae</taxon>
        <taxon>Crotalinae</taxon>
        <taxon>Crotalus</taxon>
    </lineage>
</organism>
<dbReference type="GO" id="GO:0016787">
    <property type="term" value="F:hydrolase activity"/>
    <property type="evidence" value="ECO:0007669"/>
    <property type="project" value="UniProtKB-KW"/>
</dbReference>
<dbReference type="GO" id="GO:0007131">
    <property type="term" value="P:reciprocal meiotic recombination"/>
    <property type="evidence" value="ECO:0007669"/>
    <property type="project" value="TreeGrafter"/>
</dbReference>
<dbReference type="InterPro" id="IPR000330">
    <property type="entry name" value="SNF2_N"/>
</dbReference>
<dbReference type="InterPro" id="IPR049730">
    <property type="entry name" value="SNF2/RAD54-like_C"/>
</dbReference>
<dbReference type="PROSITE" id="PS51192">
    <property type="entry name" value="HELICASE_ATP_BIND_1"/>
    <property type="match status" value="1"/>
</dbReference>
<feature type="domain" description="Helicase ATP-binding" evidence="5">
    <location>
        <begin position="305"/>
        <end position="472"/>
    </location>
</feature>
<keyword evidence="2" id="KW-0378">Hydrolase</keyword>
<dbReference type="PANTHER" id="PTHR45629:SF7">
    <property type="entry name" value="DNA EXCISION REPAIR PROTEIN ERCC-6-RELATED"/>
    <property type="match status" value="1"/>
</dbReference>
<sequence length="887" mass="100220">MRRSAAPSQLLGHSAKKPRFISPGRILPKTSEYVDPEIKTDEVCKRQLCSPTSVNIHSTTSGFHSSVTVKSKEEELPCKNKNMGTWHLKTGMKSLCRPKIDPAATEIARHPEEPMCLTKYFSVVWCKASKKKHKKWEGDAVLIVKGKSVILKDMEGKNIGKGTGYKFRDLDNLTEGQSLMIGSKEIEVMGVILEEDFKSGKCFLSGLEATEESWNSSAASTRRFCNPFKNVCKPNTKENWPNCKPRHDPLAANSLVMPYPCPSHQRLFNKSHLPVVDVVVDPYITSHLRPHQREGILFLYECVMGMRMSNRFGAILADEMGLGKTLQCISLMWTLLRQGPYGCKPVIKRALIVTPGSLVKNWGKEFQKWLGNERIKVFLVDQDHKVEEFINSPLYSVLILSYEMFLRSVDQIQKTEFSLVICDEGHRLKNSSIKTTAALLSLSCERRIILTGTPVQNDLQEFYALIEYVNPGILGPLSAYKKVYEEPILRSQEPSAAEEDIELGEKRAAELMHLTGFFILRRTQEVINKFLPPKKESILFCRPTMLQLALYHTLLNSQIVRSCLQGSFENSAHLICIGALKKLCNHPCLLLKAIQKKESESCGNQDQTSLYDGLHDIFSQESALTNFSDSGKLKVLMQMLAAIHECGPSERVVVVSNYTQTLNILQEVCQRCGYSYTRLDGSTPVSQRQQIVDSFNSKFCPAFIFLLSSKAGGVGLNLVGASHLILYDIDWNPATDIQAMARVWRDGQRHTVHIYRLLTTGTIEEKIYQRQISKQALSGAVVDFSKGSEHIRFSVEELRNLFALHEDSNCVTHDLLECNCMGKKDNQGCPVIQDYQSSQSDVKVKKSLSMSQLMQWKHFCVDHKQLPDPFLDRIKDNLTFIFQNITS</sequence>
<evidence type="ECO:0000313" key="7">
    <source>
        <dbReference type="EMBL" id="JAI11823.1"/>
    </source>
</evidence>
<dbReference type="Gene3D" id="3.40.50.300">
    <property type="entry name" value="P-loop containing nucleotide triphosphate hydrolases"/>
    <property type="match status" value="1"/>
</dbReference>
<dbReference type="InterPro" id="IPR001650">
    <property type="entry name" value="Helicase_C-like"/>
</dbReference>
<dbReference type="GO" id="GO:0005524">
    <property type="term" value="F:ATP binding"/>
    <property type="evidence" value="ECO:0007669"/>
    <property type="project" value="UniProtKB-KW"/>
</dbReference>
<dbReference type="InterPro" id="IPR050496">
    <property type="entry name" value="SNF2_RAD54_helicase_repair"/>
</dbReference>
<dbReference type="InterPro" id="IPR014001">
    <property type="entry name" value="Helicase_ATP-bd"/>
</dbReference>
<dbReference type="InterPro" id="IPR027417">
    <property type="entry name" value="P-loop_NTPase"/>
</dbReference>
<evidence type="ECO:0000256" key="3">
    <source>
        <dbReference type="ARBA" id="ARBA00022806"/>
    </source>
</evidence>
<keyword evidence="3" id="KW-0347">Helicase</keyword>
<dbReference type="Pfam" id="PF00271">
    <property type="entry name" value="Helicase_C"/>
    <property type="match status" value="1"/>
</dbReference>
<dbReference type="FunFam" id="3.40.50.300:FF:000332">
    <property type="entry name" value="DNA repair and recombination protein RAD54-like"/>
    <property type="match status" value="1"/>
</dbReference>